<dbReference type="OrthoDB" id="3938057at2759"/>
<accession>A0A9W4XGX1</accession>
<sequence>MPPKKDDSTSSGKMFSESTVAVLLMAMGTTSISSTQYEMMSALDGDKTASSFQHQFRTVLKKAKELKDRVDKGEKFAPVAAVAKRSAAAAQLTSPPQTPKKGKPGAAAKGKANGKQQVNDTNGDGKGVVVKQEGGGLEGDGEI</sequence>
<organism evidence="2 3">
    <name type="scientific">Periconia digitata</name>
    <dbReference type="NCBI Taxonomy" id="1303443"/>
    <lineage>
        <taxon>Eukaryota</taxon>
        <taxon>Fungi</taxon>
        <taxon>Dikarya</taxon>
        <taxon>Ascomycota</taxon>
        <taxon>Pezizomycotina</taxon>
        <taxon>Dothideomycetes</taxon>
        <taxon>Pleosporomycetidae</taxon>
        <taxon>Pleosporales</taxon>
        <taxon>Massarineae</taxon>
        <taxon>Periconiaceae</taxon>
        <taxon>Periconia</taxon>
    </lineage>
</organism>
<evidence type="ECO:0000256" key="1">
    <source>
        <dbReference type="SAM" id="MobiDB-lite"/>
    </source>
</evidence>
<name>A0A9W4XGX1_9PLEO</name>
<feature type="compositionally biased region" description="Gly residues" evidence="1">
    <location>
        <begin position="133"/>
        <end position="143"/>
    </location>
</feature>
<evidence type="ECO:0000313" key="2">
    <source>
        <dbReference type="EMBL" id="CAI6331508.1"/>
    </source>
</evidence>
<evidence type="ECO:0000313" key="3">
    <source>
        <dbReference type="Proteomes" id="UP001152607"/>
    </source>
</evidence>
<protein>
    <submittedName>
        <fullName evidence="2">Uncharacterized protein</fullName>
    </submittedName>
</protein>
<dbReference type="EMBL" id="CAOQHR010000003">
    <property type="protein sequence ID" value="CAI6331508.1"/>
    <property type="molecule type" value="Genomic_DNA"/>
</dbReference>
<dbReference type="Proteomes" id="UP001152607">
    <property type="component" value="Unassembled WGS sequence"/>
</dbReference>
<feature type="region of interest" description="Disordered" evidence="1">
    <location>
        <begin position="86"/>
        <end position="143"/>
    </location>
</feature>
<comment type="caution">
    <text evidence="2">The sequence shown here is derived from an EMBL/GenBank/DDBJ whole genome shotgun (WGS) entry which is preliminary data.</text>
</comment>
<dbReference type="AlphaFoldDB" id="A0A9W4XGX1"/>
<keyword evidence="3" id="KW-1185">Reference proteome</keyword>
<feature type="compositionally biased region" description="Low complexity" evidence="1">
    <location>
        <begin position="104"/>
        <end position="117"/>
    </location>
</feature>
<proteinExistence type="predicted"/>
<gene>
    <name evidence="2" type="ORF">PDIGIT_LOCUS4533</name>
</gene>
<reference evidence="2" key="1">
    <citation type="submission" date="2023-01" db="EMBL/GenBank/DDBJ databases">
        <authorList>
            <person name="Van Ghelder C."/>
            <person name="Rancurel C."/>
        </authorList>
    </citation>
    <scope>NUCLEOTIDE SEQUENCE</scope>
    <source>
        <strain evidence="2">CNCM I-4278</strain>
    </source>
</reference>